<keyword evidence="3 6" id="KW-1133">Transmembrane helix</keyword>
<feature type="compositionally biased region" description="Polar residues" evidence="5">
    <location>
        <begin position="448"/>
        <end position="466"/>
    </location>
</feature>
<organism evidence="8 9">
    <name type="scientific">Neolentinus lepideus HHB14362 ss-1</name>
    <dbReference type="NCBI Taxonomy" id="1314782"/>
    <lineage>
        <taxon>Eukaryota</taxon>
        <taxon>Fungi</taxon>
        <taxon>Dikarya</taxon>
        <taxon>Basidiomycota</taxon>
        <taxon>Agaricomycotina</taxon>
        <taxon>Agaricomycetes</taxon>
        <taxon>Gloeophyllales</taxon>
        <taxon>Gloeophyllaceae</taxon>
        <taxon>Neolentinus</taxon>
    </lineage>
</organism>
<dbReference type="AlphaFoldDB" id="A0A165N1W0"/>
<evidence type="ECO:0000256" key="5">
    <source>
        <dbReference type="SAM" id="MobiDB-lite"/>
    </source>
</evidence>
<dbReference type="OrthoDB" id="5977743at2759"/>
<feature type="transmembrane region" description="Helical" evidence="6">
    <location>
        <begin position="383"/>
        <end position="403"/>
    </location>
</feature>
<dbReference type="InterPro" id="IPR004843">
    <property type="entry name" value="Calcineurin-like_PHP"/>
</dbReference>
<feature type="transmembrane region" description="Helical" evidence="6">
    <location>
        <begin position="20"/>
        <end position="42"/>
    </location>
</feature>
<name>A0A165N1W0_9AGAM</name>
<evidence type="ECO:0000259" key="7">
    <source>
        <dbReference type="Pfam" id="PF00149"/>
    </source>
</evidence>
<feature type="region of interest" description="Disordered" evidence="5">
    <location>
        <begin position="448"/>
        <end position="474"/>
    </location>
</feature>
<proteinExistence type="predicted"/>
<evidence type="ECO:0000256" key="2">
    <source>
        <dbReference type="ARBA" id="ARBA00022692"/>
    </source>
</evidence>
<keyword evidence="9" id="KW-1185">Reference proteome</keyword>
<evidence type="ECO:0000313" key="9">
    <source>
        <dbReference type="Proteomes" id="UP000076761"/>
    </source>
</evidence>
<dbReference type="GO" id="GO:0016787">
    <property type="term" value="F:hydrolase activity"/>
    <property type="evidence" value="ECO:0007669"/>
    <property type="project" value="InterPro"/>
</dbReference>
<feature type="domain" description="Calcineurin-like phosphoesterase" evidence="7">
    <location>
        <begin position="104"/>
        <end position="267"/>
    </location>
</feature>
<evidence type="ECO:0000313" key="8">
    <source>
        <dbReference type="EMBL" id="KZT19066.1"/>
    </source>
</evidence>
<dbReference type="EMBL" id="KV425651">
    <property type="protein sequence ID" value="KZT19066.1"/>
    <property type="molecule type" value="Genomic_DNA"/>
</dbReference>
<keyword evidence="2 6" id="KW-0812">Transmembrane</keyword>
<dbReference type="Pfam" id="PF00149">
    <property type="entry name" value="Metallophos"/>
    <property type="match status" value="1"/>
</dbReference>
<gene>
    <name evidence="8" type="ORF">NEOLEDRAFT_1246079</name>
</gene>
<evidence type="ECO:0000256" key="6">
    <source>
        <dbReference type="SAM" id="Phobius"/>
    </source>
</evidence>
<dbReference type="GO" id="GO:0006506">
    <property type="term" value="P:GPI anchor biosynthetic process"/>
    <property type="evidence" value="ECO:0007669"/>
    <property type="project" value="InterPro"/>
</dbReference>
<sequence>MRAGLLARRPGRFRLSRGALLNGLRLFWIVFVFWAEVGVYFYSIVSCSWPDKSLTSAGQLSERPAHILLVADPQVRSPSLPSPSRWTWTGWRQSILDFSTKKSWNVLSRSGVDVVIFLGDMLASGRVVSSENEYMRYVDKFWEVFPMQRLKRGQIPALVYFIPGNEDIGLGKSIYYSKNARREYVKHFGPLNQKVYIRNHTFALLNAPGLVDEDYQRAGSNLEYEYWDPIPGGSVSFIETIREDPNGYPVVLFSHIPLGRPDTASCGPLREKGTILRGVGPSYQNTIGKQTATYVLESLQPSMVFSADDRDYCDYTHVLSPSRSNPSGNKTHIREVTVKSFSFAKTIQQPGYHLLSVISPSSASQSQSQLTLADRPCLLPNPFTIYSSACIPLIFLSFLVLLASEWHFHRTKRLHLHRSSSPHLSISPVPFADTNGTSFYRLSQHTSQPDSAVWSPSTPGTKQPSPQGLLPSVRTPLSAPLGLAARSLSAPTLRATQSRPGTPLLSPAHSTLLLPHADEEDMMNLPVEDQIHSSGRTTPYEHSRYDEASDREEDAFFLPTADGTHQKVSHQDTWTWTFVLFGRRRRMSLRRPSLLLAVACVGNVLSGRFLQDMGLQKSIAARRRSSVMMWAVLLDAFAAAWSVAAFWWMLTLYLRWVI</sequence>
<dbReference type="STRING" id="1314782.A0A165N1W0"/>
<dbReference type="PANTHER" id="PTHR13315">
    <property type="entry name" value="METALLO PHOSPHOESTERASE RELATED"/>
    <property type="match status" value="1"/>
</dbReference>
<dbReference type="InterPro" id="IPR033308">
    <property type="entry name" value="PGAP5/Cdc1/Ted1"/>
</dbReference>
<protein>
    <recommendedName>
        <fullName evidence="7">Calcineurin-like phosphoesterase domain-containing protein</fullName>
    </recommendedName>
</protein>
<dbReference type="Gene3D" id="3.60.21.10">
    <property type="match status" value="1"/>
</dbReference>
<dbReference type="FunCoup" id="A0A165N1W0">
    <property type="interactions" value="216"/>
</dbReference>
<feature type="transmembrane region" description="Helical" evidence="6">
    <location>
        <begin position="593"/>
        <end position="610"/>
    </location>
</feature>
<feature type="transmembrane region" description="Helical" evidence="6">
    <location>
        <begin position="630"/>
        <end position="654"/>
    </location>
</feature>
<reference evidence="8 9" key="1">
    <citation type="journal article" date="2016" name="Mol. Biol. Evol.">
        <title>Comparative Genomics of Early-Diverging Mushroom-Forming Fungi Provides Insights into the Origins of Lignocellulose Decay Capabilities.</title>
        <authorList>
            <person name="Nagy L.G."/>
            <person name="Riley R."/>
            <person name="Tritt A."/>
            <person name="Adam C."/>
            <person name="Daum C."/>
            <person name="Floudas D."/>
            <person name="Sun H."/>
            <person name="Yadav J.S."/>
            <person name="Pangilinan J."/>
            <person name="Larsson K.H."/>
            <person name="Matsuura K."/>
            <person name="Barry K."/>
            <person name="Labutti K."/>
            <person name="Kuo R."/>
            <person name="Ohm R.A."/>
            <person name="Bhattacharya S.S."/>
            <person name="Shirouzu T."/>
            <person name="Yoshinaga Y."/>
            <person name="Martin F.M."/>
            <person name="Grigoriev I.V."/>
            <person name="Hibbett D.S."/>
        </authorList>
    </citation>
    <scope>NUCLEOTIDE SEQUENCE [LARGE SCALE GENOMIC DNA]</scope>
    <source>
        <strain evidence="8 9">HHB14362 ss-1</strain>
    </source>
</reference>
<accession>A0A165N1W0</accession>
<keyword evidence="4 6" id="KW-0472">Membrane</keyword>
<dbReference type="SUPFAM" id="SSF56300">
    <property type="entry name" value="Metallo-dependent phosphatases"/>
    <property type="match status" value="1"/>
</dbReference>
<dbReference type="GO" id="GO:0005783">
    <property type="term" value="C:endoplasmic reticulum"/>
    <property type="evidence" value="ECO:0007669"/>
    <property type="project" value="TreeGrafter"/>
</dbReference>
<evidence type="ECO:0000256" key="3">
    <source>
        <dbReference type="ARBA" id="ARBA00022989"/>
    </source>
</evidence>
<dbReference type="PANTHER" id="PTHR13315:SF4">
    <property type="entry name" value="METALLOPHOSPHOESTERASE, ISOFORM E"/>
    <property type="match status" value="1"/>
</dbReference>
<dbReference type="GO" id="GO:0016020">
    <property type="term" value="C:membrane"/>
    <property type="evidence" value="ECO:0007669"/>
    <property type="project" value="UniProtKB-SubCell"/>
</dbReference>
<dbReference type="InterPro" id="IPR029052">
    <property type="entry name" value="Metallo-depent_PP-like"/>
</dbReference>
<evidence type="ECO:0000256" key="1">
    <source>
        <dbReference type="ARBA" id="ARBA00004141"/>
    </source>
</evidence>
<evidence type="ECO:0000256" key="4">
    <source>
        <dbReference type="ARBA" id="ARBA00023136"/>
    </source>
</evidence>
<dbReference type="InParanoid" id="A0A165N1W0"/>
<comment type="subcellular location">
    <subcellularLocation>
        <location evidence="1">Membrane</location>
        <topology evidence="1">Multi-pass membrane protein</topology>
    </subcellularLocation>
</comment>
<dbReference type="Proteomes" id="UP000076761">
    <property type="component" value="Unassembled WGS sequence"/>
</dbReference>